<reference evidence="3" key="1">
    <citation type="submission" date="2023-07" db="EMBL/GenBank/DDBJ databases">
        <title>Chromosome-level Genome Assembly of Striped Snakehead (Channa striata).</title>
        <authorList>
            <person name="Liu H."/>
        </authorList>
    </citation>
    <scope>NUCLEOTIDE SEQUENCE</scope>
    <source>
        <strain evidence="3">Gz</strain>
        <tissue evidence="3">Muscle</tissue>
    </source>
</reference>
<dbReference type="Proteomes" id="UP001187415">
    <property type="component" value="Unassembled WGS sequence"/>
</dbReference>
<accession>A0AA88SVY5</accession>
<organism evidence="3 4">
    <name type="scientific">Channa striata</name>
    <name type="common">Snakehead murrel</name>
    <name type="synonym">Ophicephalus striatus</name>
    <dbReference type="NCBI Taxonomy" id="64152"/>
    <lineage>
        <taxon>Eukaryota</taxon>
        <taxon>Metazoa</taxon>
        <taxon>Chordata</taxon>
        <taxon>Craniata</taxon>
        <taxon>Vertebrata</taxon>
        <taxon>Euteleostomi</taxon>
        <taxon>Actinopterygii</taxon>
        <taxon>Neopterygii</taxon>
        <taxon>Teleostei</taxon>
        <taxon>Neoteleostei</taxon>
        <taxon>Acanthomorphata</taxon>
        <taxon>Anabantaria</taxon>
        <taxon>Anabantiformes</taxon>
        <taxon>Channoidei</taxon>
        <taxon>Channidae</taxon>
        <taxon>Channa</taxon>
    </lineage>
</organism>
<dbReference type="EMBL" id="JAUPFM010000008">
    <property type="protein sequence ID" value="KAK2845039.1"/>
    <property type="molecule type" value="Genomic_DNA"/>
</dbReference>
<dbReference type="PANTHER" id="PTHR45784:SF3">
    <property type="entry name" value="C-TYPE LECTIN DOMAIN FAMILY 4 MEMBER K-LIKE-RELATED"/>
    <property type="match status" value="1"/>
</dbReference>
<keyword evidence="1" id="KW-1015">Disulfide bond</keyword>
<dbReference type="PANTHER" id="PTHR45784">
    <property type="entry name" value="C-TYPE LECTIN DOMAIN FAMILY 20 MEMBER A-RELATED"/>
    <property type="match status" value="1"/>
</dbReference>
<evidence type="ECO:0000313" key="4">
    <source>
        <dbReference type="Proteomes" id="UP001187415"/>
    </source>
</evidence>
<name>A0AA88SVY5_CHASR</name>
<evidence type="ECO:0000259" key="2">
    <source>
        <dbReference type="PROSITE" id="PS50041"/>
    </source>
</evidence>
<comment type="caution">
    <text evidence="3">The sequence shown here is derived from an EMBL/GenBank/DDBJ whole genome shotgun (WGS) entry which is preliminary data.</text>
</comment>
<dbReference type="SMART" id="SM00034">
    <property type="entry name" value="CLECT"/>
    <property type="match status" value="2"/>
</dbReference>
<dbReference type="InterPro" id="IPR016187">
    <property type="entry name" value="CTDL_fold"/>
</dbReference>
<dbReference type="PROSITE" id="PS00615">
    <property type="entry name" value="C_TYPE_LECTIN_1"/>
    <property type="match status" value="1"/>
</dbReference>
<proteinExistence type="predicted"/>
<feature type="domain" description="C-type lectin" evidence="2">
    <location>
        <begin position="161"/>
        <end position="269"/>
    </location>
</feature>
<dbReference type="InterPro" id="IPR016186">
    <property type="entry name" value="C-type_lectin-like/link_sf"/>
</dbReference>
<dbReference type="Gene3D" id="3.10.100.10">
    <property type="entry name" value="Mannose-Binding Protein A, subunit A"/>
    <property type="match status" value="2"/>
</dbReference>
<gene>
    <name evidence="3" type="ORF">Q5P01_011698</name>
</gene>
<dbReference type="SUPFAM" id="SSF56436">
    <property type="entry name" value="C-type lectin-like"/>
    <property type="match status" value="2"/>
</dbReference>
<dbReference type="InterPro" id="IPR001304">
    <property type="entry name" value="C-type_lectin-like"/>
</dbReference>
<dbReference type="InterPro" id="IPR018378">
    <property type="entry name" value="C-type_lectin_CS"/>
</dbReference>
<keyword evidence="4" id="KW-1185">Reference proteome</keyword>
<feature type="domain" description="C-type lectin" evidence="2">
    <location>
        <begin position="37"/>
        <end position="157"/>
    </location>
</feature>
<evidence type="ECO:0000313" key="3">
    <source>
        <dbReference type="EMBL" id="KAK2845039.1"/>
    </source>
</evidence>
<evidence type="ECO:0000256" key="1">
    <source>
        <dbReference type="ARBA" id="ARBA00023157"/>
    </source>
</evidence>
<dbReference type="PROSITE" id="PS50041">
    <property type="entry name" value="C_TYPE_LECTIN_2"/>
    <property type="match status" value="2"/>
</dbReference>
<dbReference type="Pfam" id="PF00059">
    <property type="entry name" value="Lectin_C"/>
    <property type="match status" value="2"/>
</dbReference>
<dbReference type="AlphaFoldDB" id="A0AA88SVY5"/>
<sequence length="336" mass="38506">MDFTNLTELQQHALVKLFMHSYYLAGFGCTQVTRLMYSYVDTRLDFFQAQNYCRENFNDMATITNEEDMSLLVRPRSNTGLVWIGLSDNPKSWQEVMGNDANSWRMSVTGLTSNSTYCNWGPMQPDFWLAKEACVIIDKNAQWIDVNCQSLHMSICFDTNATGKTYVVVSSQLTWTDARTYCRQNHKDLAVIENAEDNKAVRALNITTLAWIGLYREPWTWSDGRNSTFRNFAAGKPDNAQGINHCVAEGPDHFWVDVPCANNLAFFCIGVPKLRTMLRLKIQTDADMTDPSINTQLLQQMDAALMNQRQTDVKLKWKTQVAIQTRMNCEDFCQVK</sequence>
<protein>
    <recommendedName>
        <fullName evidence="2">C-type lectin domain-containing protein</fullName>
    </recommendedName>
</protein>